<feature type="transmembrane region" description="Helical" evidence="1">
    <location>
        <begin position="28"/>
        <end position="47"/>
    </location>
</feature>
<dbReference type="RefSeq" id="WP_191812078.1">
    <property type="nucleotide sequence ID" value="NZ_JACSPV010000012.1"/>
</dbReference>
<gene>
    <name evidence="2" type="ORF">H9631_09280</name>
</gene>
<evidence type="ECO:0000313" key="2">
    <source>
        <dbReference type="EMBL" id="MBD8005272.1"/>
    </source>
</evidence>
<dbReference type="EMBL" id="JACSPV010000012">
    <property type="protein sequence ID" value="MBD8005272.1"/>
    <property type="molecule type" value="Genomic_DNA"/>
</dbReference>
<dbReference type="InterPro" id="IPR025356">
    <property type="entry name" value="DUF4260"/>
</dbReference>
<reference evidence="2 3" key="1">
    <citation type="submission" date="2020-08" db="EMBL/GenBank/DDBJ databases">
        <title>A Genomic Blueprint of the Chicken Gut Microbiome.</title>
        <authorList>
            <person name="Gilroy R."/>
            <person name="Ravi A."/>
            <person name="Getino M."/>
            <person name="Pursley I."/>
            <person name="Horton D.L."/>
            <person name="Alikhan N.-F."/>
            <person name="Baker D."/>
            <person name="Gharbi K."/>
            <person name="Hall N."/>
            <person name="Watson M."/>
            <person name="Adriaenssens E.M."/>
            <person name="Foster-Nyarko E."/>
            <person name="Jarju S."/>
            <person name="Secka A."/>
            <person name="Antonio M."/>
            <person name="Oren A."/>
            <person name="Chaudhuri R."/>
            <person name="La Ragione R.M."/>
            <person name="Hildebrand F."/>
            <person name="Pallen M.J."/>
        </authorList>
    </citation>
    <scope>NUCLEOTIDE SEQUENCE [LARGE SCALE GENOMIC DNA]</scope>
    <source>
        <strain evidence="2 3">Sa1BUA2</strain>
    </source>
</reference>
<keyword evidence="1" id="KW-1133">Transmembrane helix</keyword>
<dbReference type="Pfam" id="PF14079">
    <property type="entry name" value="DUF4260"/>
    <property type="match status" value="1"/>
</dbReference>
<protein>
    <submittedName>
        <fullName evidence="2">DUF4260 domain-containing protein</fullName>
    </submittedName>
</protein>
<evidence type="ECO:0000256" key="1">
    <source>
        <dbReference type="SAM" id="Phobius"/>
    </source>
</evidence>
<comment type="caution">
    <text evidence="2">The sequence shown here is derived from an EMBL/GenBank/DDBJ whole genome shotgun (WGS) entry which is preliminary data.</text>
</comment>
<evidence type="ECO:0000313" key="3">
    <source>
        <dbReference type="Proteomes" id="UP000648182"/>
    </source>
</evidence>
<feature type="transmembrane region" description="Helical" evidence="1">
    <location>
        <begin position="59"/>
        <end position="87"/>
    </location>
</feature>
<keyword evidence="1" id="KW-0812">Transmembrane</keyword>
<accession>A0ABR8VKL9</accession>
<name>A0ABR8VKL9_9BACI</name>
<keyword evidence="3" id="KW-1185">Reference proteome</keyword>
<dbReference type="Proteomes" id="UP000648182">
    <property type="component" value="Unassembled WGS sequence"/>
</dbReference>
<sequence>MNKVLLHIEGFVVFSSSIWLYGHYHFSWILFIVLLFAPDISMFGYIVNNKVGAIIYNVFHTYTVTILVVVFGVIFSAPLVLAIGLIWTAHIGMDRMFGYGLKYPTEFKDTHLNRV</sequence>
<organism evidence="2 3">
    <name type="scientific">Bacillus norwichensis</name>
    <dbReference type="NCBI Taxonomy" id="2762217"/>
    <lineage>
        <taxon>Bacteria</taxon>
        <taxon>Bacillati</taxon>
        <taxon>Bacillota</taxon>
        <taxon>Bacilli</taxon>
        <taxon>Bacillales</taxon>
        <taxon>Bacillaceae</taxon>
        <taxon>Bacillus</taxon>
    </lineage>
</organism>
<keyword evidence="1" id="KW-0472">Membrane</keyword>
<proteinExistence type="predicted"/>